<feature type="compositionally biased region" description="Basic and acidic residues" evidence="1">
    <location>
        <begin position="1"/>
        <end position="10"/>
    </location>
</feature>
<feature type="region of interest" description="Disordered" evidence="1">
    <location>
        <begin position="1"/>
        <end position="51"/>
    </location>
</feature>
<accession>A0ABS9GWX1</accession>
<dbReference type="RefSeq" id="WP_236330810.1">
    <property type="nucleotide sequence ID" value="NZ_JAKIJS010000001.1"/>
</dbReference>
<name>A0ABS9GWX1_9BACL</name>
<dbReference type="Proteomes" id="UP001649381">
    <property type="component" value="Unassembled WGS sequence"/>
</dbReference>
<evidence type="ECO:0000313" key="2">
    <source>
        <dbReference type="EMBL" id="MCF6136321.1"/>
    </source>
</evidence>
<comment type="caution">
    <text evidence="2">The sequence shown here is derived from an EMBL/GenBank/DDBJ whole genome shotgun (WGS) entry which is preliminary data.</text>
</comment>
<sequence length="51" mass="5959">MTKRKQLNDKTKHHNQTPKESLPDIEIAEEIAKGANKLSEEDLPKRENQEF</sequence>
<feature type="compositionally biased region" description="Basic and acidic residues" evidence="1">
    <location>
        <begin position="38"/>
        <end position="51"/>
    </location>
</feature>
<organism evidence="2 3">
    <name type="scientific">Pseudalkalibacillus berkeleyi</name>
    <dbReference type="NCBI Taxonomy" id="1069813"/>
    <lineage>
        <taxon>Bacteria</taxon>
        <taxon>Bacillati</taxon>
        <taxon>Bacillota</taxon>
        <taxon>Bacilli</taxon>
        <taxon>Bacillales</taxon>
        <taxon>Fictibacillaceae</taxon>
        <taxon>Pseudalkalibacillus</taxon>
    </lineage>
</organism>
<dbReference type="EMBL" id="JAKIJS010000001">
    <property type="protein sequence ID" value="MCF6136321.1"/>
    <property type="molecule type" value="Genomic_DNA"/>
</dbReference>
<evidence type="ECO:0000256" key="1">
    <source>
        <dbReference type="SAM" id="MobiDB-lite"/>
    </source>
</evidence>
<proteinExistence type="predicted"/>
<reference evidence="2 3" key="1">
    <citation type="submission" date="2022-01" db="EMBL/GenBank/DDBJ databases">
        <title>Alkalihalobacillus sp. EGI L200015, a novel bacterium isolated from a salt lake sediment.</title>
        <authorList>
            <person name="Gao L."/>
            <person name="Fang B.-Z."/>
            <person name="Li W.-J."/>
        </authorList>
    </citation>
    <scope>NUCLEOTIDE SEQUENCE [LARGE SCALE GENOMIC DNA]</scope>
    <source>
        <strain evidence="2 3">KCTC 12718</strain>
    </source>
</reference>
<gene>
    <name evidence="2" type="ORF">L2716_01180</name>
</gene>
<evidence type="ECO:0000313" key="3">
    <source>
        <dbReference type="Proteomes" id="UP001649381"/>
    </source>
</evidence>
<keyword evidence="3" id="KW-1185">Reference proteome</keyword>
<protein>
    <submittedName>
        <fullName evidence="2">Uncharacterized protein</fullName>
    </submittedName>
</protein>